<dbReference type="SUPFAM" id="SSF88713">
    <property type="entry name" value="Glycoside hydrolase/deacetylase"/>
    <property type="match status" value="1"/>
</dbReference>
<sequence>MRNIFLRIFLVISLASPIIDALADDNFLIGDTHVAYWKDNKSAAFLLMFDDSWPSHWQVVAPELLKRGMIATFYINPGKGEYQKFSDEWENKLWRQGMVYGDHTMTHTGVKDMQNAEWEIGECARIIRQISPGKENRLVSYGQPGGTGNWHISQDQLDALLQEHHLINRPTFDKHGAVYFFKTTEDMLALADKAIAQKGMEYLIIHGVERIGPNVTYQDMWALKQDIFLPLLDGLKARSDKGNLWITDHISEHQYQTERDNAEVRKLSVDQNLIRLELAAHVDANLYDYPLTLMTNVPASWSTALVTQGDILKVSPVKNGIIQFDAIPNAGLINIREAQ</sequence>
<dbReference type="InterPro" id="IPR002509">
    <property type="entry name" value="NODB_dom"/>
</dbReference>
<protein>
    <recommendedName>
        <fullName evidence="2">NodB homology domain-containing protein</fullName>
    </recommendedName>
</protein>
<dbReference type="Pfam" id="PF01522">
    <property type="entry name" value="Polysacc_deac_1"/>
    <property type="match status" value="1"/>
</dbReference>
<dbReference type="Gene3D" id="3.20.20.370">
    <property type="entry name" value="Glycoside hydrolase/deacetylase"/>
    <property type="match status" value="1"/>
</dbReference>
<dbReference type="Proteomes" id="UP000826722">
    <property type="component" value="Chromosome"/>
</dbReference>
<dbReference type="EMBL" id="AP024110">
    <property type="protein sequence ID" value="BCM24245.1"/>
    <property type="molecule type" value="Genomic_DNA"/>
</dbReference>
<feature type="signal peptide" evidence="1">
    <location>
        <begin position="1"/>
        <end position="23"/>
    </location>
</feature>
<accession>A0A8D5FYU4</accession>
<evidence type="ECO:0000313" key="3">
    <source>
        <dbReference type="EMBL" id="BCM24245.1"/>
    </source>
</evidence>
<organism evidence="3 4">
    <name type="scientific">Methyloradius palustris</name>
    <dbReference type="NCBI Taxonomy" id="2778876"/>
    <lineage>
        <taxon>Bacteria</taxon>
        <taxon>Pseudomonadati</taxon>
        <taxon>Pseudomonadota</taxon>
        <taxon>Betaproteobacteria</taxon>
        <taxon>Nitrosomonadales</taxon>
        <taxon>Methylophilaceae</taxon>
        <taxon>Methyloradius</taxon>
    </lineage>
</organism>
<evidence type="ECO:0000256" key="1">
    <source>
        <dbReference type="SAM" id="SignalP"/>
    </source>
</evidence>
<dbReference type="InterPro" id="IPR011330">
    <property type="entry name" value="Glyco_hydro/deAcase_b/a-brl"/>
</dbReference>
<evidence type="ECO:0000259" key="2">
    <source>
        <dbReference type="Pfam" id="PF01522"/>
    </source>
</evidence>
<keyword evidence="1" id="KW-0732">Signal</keyword>
<dbReference type="GO" id="GO:0005975">
    <property type="term" value="P:carbohydrate metabolic process"/>
    <property type="evidence" value="ECO:0007669"/>
    <property type="project" value="InterPro"/>
</dbReference>
<gene>
    <name evidence="3" type="ORF">ZMTM_05040</name>
</gene>
<evidence type="ECO:0000313" key="4">
    <source>
        <dbReference type="Proteomes" id="UP000826722"/>
    </source>
</evidence>
<keyword evidence="4" id="KW-1185">Reference proteome</keyword>
<name>A0A8D5FYU4_9PROT</name>
<dbReference type="AlphaFoldDB" id="A0A8D5FYU4"/>
<proteinExistence type="predicted"/>
<dbReference type="RefSeq" id="WP_221764794.1">
    <property type="nucleotide sequence ID" value="NZ_AP024110.1"/>
</dbReference>
<reference evidence="3" key="1">
    <citation type="journal article" date="2021" name="Arch. Microbiol.">
        <title>Methyloradius palustris gen. nov., sp. nov., a methanol-oxidizing bacterium isolated from snow.</title>
        <authorList>
            <person name="Miyadera T."/>
            <person name="Kojima H."/>
            <person name="Fukui M."/>
        </authorList>
    </citation>
    <scope>NUCLEOTIDE SEQUENCE</scope>
    <source>
        <strain evidence="3">Zm11</strain>
    </source>
</reference>
<dbReference type="KEGG" id="mpau:ZMTM_05040"/>
<dbReference type="GO" id="GO:0016810">
    <property type="term" value="F:hydrolase activity, acting on carbon-nitrogen (but not peptide) bonds"/>
    <property type="evidence" value="ECO:0007669"/>
    <property type="project" value="InterPro"/>
</dbReference>
<feature type="chain" id="PRO_5034541078" description="NodB homology domain-containing protein" evidence="1">
    <location>
        <begin position="24"/>
        <end position="339"/>
    </location>
</feature>
<feature type="domain" description="NodB homology" evidence="2">
    <location>
        <begin position="42"/>
        <end position="147"/>
    </location>
</feature>